<dbReference type="PANTHER" id="PTHR45695:SF9">
    <property type="entry name" value="LEUCOKININ RECEPTOR"/>
    <property type="match status" value="1"/>
</dbReference>
<gene>
    <name evidence="8" type="ORF">PACLA_8A019815</name>
</gene>
<accession>A0A6S7I837</accession>
<dbReference type="Gene3D" id="1.20.1070.10">
    <property type="entry name" value="Rhodopsin 7-helix transmembrane proteins"/>
    <property type="match status" value="1"/>
</dbReference>
<keyword evidence="4" id="KW-0297">G-protein coupled receptor</keyword>
<evidence type="ECO:0000313" key="8">
    <source>
        <dbReference type="EMBL" id="CAB4013886.1"/>
    </source>
</evidence>
<protein>
    <submittedName>
        <fullName evidence="8">Substance-P receptor-like</fullName>
    </submittedName>
</protein>
<dbReference type="InterPro" id="IPR000276">
    <property type="entry name" value="GPCR_Rhodpsn"/>
</dbReference>
<dbReference type="CDD" id="cd00637">
    <property type="entry name" value="7tm_classA_rhodopsin-like"/>
    <property type="match status" value="1"/>
</dbReference>
<dbReference type="PRINTS" id="PR00237">
    <property type="entry name" value="GPCRRHODOPSN"/>
</dbReference>
<sequence length="302" mass="34785">MGEMEYDVFIYSITAYVLSVFGILGNILVVISILNQRYLLKSNYYILVLQLAICDLGVLTIYLLEVIVHHSAEEPHFLGSVVYCIFGNIFDIFQVAGVGMMLIISVLRYRATVHPLRPAISRRKLKVFCGLVYIVGFIVGFGTYLSFCFVELNFYRFIRLSIGIVIYSLLPTIFMAVVYYKIGRALLKQSRHMKRVCPDAVRRRHIRDRRTFLVCLGTVLCFGIGSFPISGWYIFTLAHEYNSIKKYVWMESLGVLLRVAGSYLANPVIYGILDRKLLTFWKHCRKKTLRPQEQPVICETLL</sequence>
<evidence type="ECO:0000256" key="7">
    <source>
        <dbReference type="ARBA" id="ARBA00023224"/>
    </source>
</evidence>
<dbReference type="Proteomes" id="UP001152795">
    <property type="component" value="Unassembled WGS sequence"/>
</dbReference>
<dbReference type="EMBL" id="CACRXK020008064">
    <property type="protein sequence ID" value="CAB4013886.1"/>
    <property type="molecule type" value="Genomic_DNA"/>
</dbReference>
<keyword evidence="6 8" id="KW-0675">Receptor</keyword>
<reference evidence="8" key="1">
    <citation type="submission" date="2020-04" db="EMBL/GenBank/DDBJ databases">
        <authorList>
            <person name="Alioto T."/>
            <person name="Alioto T."/>
            <person name="Gomez Garrido J."/>
        </authorList>
    </citation>
    <scope>NUCLEOTIDE SEQUENCE</scope>
    <source>
        <strain evidence="8">A484AB</strain>
    </source>
</reference>
<comment type="subcellular location">
    <subcellularLocation>
        <location evidence="1">Membrane</location>
        <topology evidence="1">Multi-pass membrane protein</topology>
    </subcellularLocation>
</comment>
<dbReference type="GO" id="GO:0004930">
    <property type="term" value="F:G protein-coupled receptor activity"/>
    <property type="evidence" value="ECO:0007669"/>
    <property type="project" value="UniProtKB-KW"/>
</dbReference>
<keyword evidence="2" id="KW-0812">Transmembrane</keyword>
<dbReference type="SUPFAM" id="SSF81321">
    <property type="entry name" value="Family A G protein-coupled receptor-like"/>
    <property type="match status" value="1"/>
</dbReference>
<comment type="caution">
    <text evidence="8">The sequence shown here is derived from an EMBL/GenBank/DDBJ whole genome shotgun (WGS) entry which is preliminary data.</text>
</comment>
<proteinExistence type="predicted"/>
<evidence type="ECO:0000256" key="5">
    <source>
        <dbReference type="ARBA" id="ARBA00023136"/>
    </source>
</evidence>
<dbReference type="OrthoDB" id="5951670at2759"/>
<dbReference type="GO" id="GO:0005886">
    <property type="term" value="C:plasma membrane"/>
    <property type="evidence" value="ECO:0007669"/>
    <property type="project" value="TreeGrafter"/>
</dbReference>
<dbReference type="InterPro" id="IPR017452">
    <property type="entry name" value="GPCR_Rhodpsn_7TM"/>
</dbReference>
<evidence type="ECO:0000256" key="3">
    <source>
        <dbReference type="ARBA" id="ARBA00022989"/>
    </source>
</evidence>
<dbReference type="PANTHER" id="PTHR45695">
    <property type="entry name" value="LEUCOKININ RECEPTOR-RELATED"/>
    <property type="match status" value="1"/>
</dbReference>
<evidence type="ECO:0000256" key="4">
    <source>
        <dbReference type="ARBA" id="ARBA00023040"/>
    </source>
</evidence>
<evidence type="ECO:0000256" key="2">
    <source>
        <dbReference type="ARBA" id="ARBA00022692"/>
    </source>
</evidence>
<dbReference type="PROSITE" id="PS50262">
    <property type="entry name" value="G_PROTEIN_RECEP_F1_2"/>
    <property type="match status" value="1"/>
</dbReference>
<evidence type="ECO:0000256" key="1">
    <source>
        <dbReference type="ARBA" id="ARBA00004141"/>
    </source>
</evidence>
<evidence type="ECO:0000313" key="9">
    <source>
        <dbReference type="Proteomes" id="UP001152795"/>
    </source>
</evidence>
<keyword evidence="5" id="KW-0472">Membrane</keyword>
<keyword evidence="7" id="KW-0807">Transducer</keyword>
<keyword evidence="9" id="KW-1185">Reference proteome</keyword>
<name>A0A6S7I837_PARCT</name>
<keyword evidence="3" id="KW-1133">Transmembrane helix</keyword>
<organism evidence="8 9">
    <name type="scientific">Paramuricea clavata</name>
    <name type="common">Red gorgonian</name>
    <name type="synonym">Violescent sea-whip</name>
    <dbReference type="NCBI Taxonomy" id="317549"/>
    <lineage>
        <taxon>Eukaryota</taxon>
        <taxon>Metazoa</taxon>
        <taxon>Cnidaria</taxon>
        <taxon>Anthozoa</taxon>
        <taxon>Octocorallia</taxon>
        <taxon>Malacalcyonacea</taxon>
        <taxon>Plexauridae</taxon>
        <taxon>Paramuricea</taxon>
    </lineage>
</organism>
<dbReference type="AlphaFoldDB" id="A0A6S7I837"/>
<evidence type="ECO:0000256" key="6">
    <source>
        <dbReference type="ARBA" id="ARBA00023170"/>
    </source>
</evidence>
<dbReference type="Pfam" id="PF00001">
    <property type="entry name" value="7tm_1"/>
    <property type="match status" value="1"/>
</dbReference>